<name>F0BCF6_9XANT</name>
<sequence>MSAAHRRRESCMSEFFIGQVMLTGFAFAPKYFAQCNGQLLPVNQNQALFSLLGPRFGGDGRTTFALPDLRGRTPVGYAPSADANRQPPVAPMGQAGGAEAVTLLPANLPAHNHLVECSSTGGNNRTPTGRVFATNMVTSGAATPLYAAPGTTVPLAPATVAPAGGDQPHPNLQPYTTINFCIALSGIFPSRS</sequence>
<evidence type="ECO:0000313" key="2">
    <source>
        <dbReference type="EMBL" id="EGD09903.1"/>
    </source>
</evidence>
<feature type="domain" description="Phage tail collar" evidence="1">
    <location>
        <begin position="18"/>
        <end position="74"/>
    </location>
</feature>
<dbReference type="eggNOG" id="COG4675">
    <property type="taxonomic scope" value="Bacteria"/>
</dbReference>
<gene>
    <name evidence="2" type="ORF">XVE_1783</name>
</gene>
<proteinExistence type="predicted"/>
<dbReference type="InterPro" id="IPR037053">
    <property type="entry name" value="Phage_tail_collar_dom_sf"/>
</dbReference>
<organism evidence="2 3">
    <name type="scientific">Xanthomonas vesicatoria ATCC 35937</name>
    <dbReference type="NCBI Taxonomy" id="925775"/>
    <lineage>
        <taxon>Bacteria</taxon>
        <taxon>Pseudomonadati</taxon>
        <taxon>Pseudomonadota</taxon>
        <taxon>Gammaproteobacteria</taxon>
        <taxon>Lysobacterales</taxon>
        <taxon>Lysobacteraceae</taxon>
        <taxon>Xanthomonas</taxon>
    </lineage>
</organism>
<dbReference type="SUPFAM" id="SSF88874">
    <property type="entry name" value="Receptor-binding domain of short tail fibre protein gp12"/>
    <property type="match status" value="1"/>
</dbReference>
<comment type="caution">
    <text evidence="2">The sequence shown here is derived from an EMBL/GenBank/DDBJ whole genome shotgun (WGS) entry which is preliminary data.</text>
</comment>
<protein>
    <submittedName>
        <fullName evidence="2">Microcystin-dependent protein</fullName>
    </submittedName>
</protein>
<dbReference type="AlphaFoldDB" id="F0BCF6"/>
<evidence type="ECO:0000313" key="3">
    <source>
        <dbReference type="Proteomes" id="UP000003299"/>
    </source>
</evidence>
<dbReference type="EMBL" id="AEQV01000050">
    <property type="protein sequence ID" value="EGD09903.1"/>
    <property type="molecule type" value="Genomic_DNA"/>
</dbReference>
<evidence type="ECO:0000259" key="1">
    <source>
        <dbReference type="Pfam" id="PF07484"/>
    </source>
</evidence>
<reference evidence="2 3" key="1">
    <citation type="journal article" date="2011" name="BMC Genomics">
        <title>Comparative genomics reveals diversity among xanthomonads infecting tomato and pepper.</title>
        <authorList>
            <person name="Potnis N."/>
            <person name="Krasileva K."/>
            <person name="Chow V."/>
            <person name="Almeida N.F."/>
            <person name="Patil P.B."/>
            <person name="Ryan R.P."/>
            <person name="Sharlach M."/>
            <person name="Behlau F."/>
            <person name="Dow J.M."/>
            <person name="Momol M.T."/>
            <person name="White F.F."/>
            <person name="Preston J.F."/>
            <person name="Vinatzer B.A."/>
            <person name="Koebnik R."/>
            <person name="Setubal J.C."/>
            <person name="Norman D.J."/>
            <person name="Staskawicz B.J."/>
            <person name="Jones J.B."/>
        </authorList>
    </citation>
    <scope>NUCLEOTIDE SEQUENCE [LARGE SCALE GENOMIC DNA]</scope>
    <source>
        <strain evidence="2 3">ATCC 35937</strain>
    </source>
</reference>
<dbReference type="Proteomes" id="UP000003299">
    <property type="component" value="Unassembled WGS sequence"/>
</dbReference>
<dbReference type="InterPro" id="IPR011083">
    <property type="entry name" value="Phage_tail_collar_dom"/>
</dbReference>
<dbReference type="Pfam" id="PF07484">
    <property type="entry name" value="Collar"/>
    <property type="match status" value="1"/>
</dbReference>
<accession>F0BCF6</accession>
<dbReference type="Gene3D" id="3.90.1340.10">
    <property type="entry name" value="Phage tail collar domain"/>
    <property type="match status" value="1"/>
</dbReference>